<dbReference type="InterPro" id="IPR025009">
    <property type="entry name" value="DUF3977"/>
</dbReference>
<keyword evidence="2" id="KW-1185">Reference proteome</keyword>
<dbReference type="Proteomes" id="UP001343257">
    <property type="component" value="Unassembled WGS sequence"/>
</dbReference>
<dbReference type="EMBL" id="JARTLD010000023">
    <property type="protein sequence ID" value="MED5017355.1"/>
    <property type="molecule type" value="Genomic_DNA"/>
</dbReference>
<protein>
    <submittedName>
        <fullName evidence="1">DUF3977 family protein</fullName>
    </submittedName>
</protein>
<dbReference type="Pfam" id="PF13122">
    <property type="entry name" value="DUF3977"/>
    <property type="match status" value="1"/>
</dbReference>
<reference evidence="1 2" key="1">
    <citation type="submission" date="2023-03" db="EMBL/GenBank/DDBJ databases">
        <title>Bacillus Genome Sequencing.</title>
        <authorList>
            <person name="Dunlap C."/>
        </authorList>
    </citation>
    <scope>NUCLEOTIDE SEQUENCE [LARGE SCALE GENOMIC DNA]</scope>
    <source>
        <strain evidence="1 2">NRS-52</strain>
    </source>
</reference>
<evidence type="ECO:0000313" key="2">
    <source>
        <dbReference type="Proteomes" id="UP001343257"/>
    </source>
</evidence>
<sequence length="85" mass="10060">MQSRESLKKYIEIGYGNRWFIRTEVEHPDGTETEIKGIVKLMKLKSIYLRIWIGRKVLIIDSGEGIKMTDKTRRCFKFILGFYGE</sequence>
<organism evidence="1 2">
    <name type="scientific">Paenibacillus chibensis</name>
    <dbReference type="NCBI Taxonomy" id="59846"/>
    <lineage>
        <taxon>Bacteria</taxon>
        <taxon>Bacillati</taxon>
        <taxon>Bacillota</taxon>
        <taxon>Bacilli</taxon>
        <taxon>Bacillales</taxon>
        <taxon>Paenibacillaceae</taxon>
        <taxon>Paenibacillus</taxon>
    </lineage>
</organism>
<dbReference type="RefSeq" id="WP_328277080.1">
    <property type="nucleotide sequence ID" value="NZ_JARTLD010000023.1"/>
</dbReference>
<accession>A0ABU6PR54</accession>
<comment type="caution">
    <text evidence="1">The sequence shown here is derived from an EMBL/GenBank/DDBJ whole genome shotgun (WGS) entry which is preliminary data.</text>
</comment>
<proteinExistence type="predicted"/>
<name>A0ABU6PR54_9BACL</name>
<evidence type="ECO:0000313" key="1">
    <source>
        <dbReference type="EMBL" id="MED5017355.1"/>
    </source>
</evidence>
<gene>
    <name evidence="1" type="ORF">P9847_08535</name>
</gene>